<name>A0A8S1T9J3_PAROT</name>
<accession>A0A8S1T9J3</accession>
<evidence type="ECO:0000313" key="2">
    <source>
        <dbReference type="Proteomes" id="UP000683925"/>
    </source>
</evidence>
<dbReference type="Proteomes" id="UP000683925">
    <property type="component" value="Unassembled WGS sequence"/>
</dbReference>
<keyword evidence="2" id="KW-1185">Reference proteome</keyword>
<gene>
    <name evidence="1" type="ORF">POCTA_138.1.T0200340</name>
</gene>
<dbReference type="EMBL" id="CAJJDP010000020">
    <property type="protein sequence ID" value="CAD8148069.1"/>
    <property type="molecule type" value="Genomic_DNA"/>
</dbReference>
<proteinExistence type="predicted"/>
<evidence type="ECO:0000313" key="1">
    <source>
        <dbReference type="EMBL" id="CAD8148069.1"/>
    </source>
</evidence>
<comment type="caution">
    <text evidence="1">The sequence shown here is derived from an EMBL/GenBank/DDBJ whole genome shotgun (WGS) entry which is preliminary data.</text>
</comment>
<sequence length="71" mass="8150">MIIKINTLDGLLIDKTRNLCKNSAQGEKTKWGCNKYKEKKRGGQLIQFNDLNLKAICSQFQIQSDSTEIQF</sequence>
<organism evidence="1 2">
    <name type="scientific">Paramecium octaurelia</name>
    <dbReference type="NCBI Taxonomy" id="43137"/>
    <lineage>
        <taxon>Eukaryota</taxon>
        <taxon>Sar</taxon>
        <taxon>Alveolata</taxon>
        <taxon>Ciliophora</taxon>
        <taxon>Intramacronucleata</taxon>
        <taxon>Oligohymenophorea</taxon>
        <taxon>Peniculida</taxon>
        <taxon>Parameciidae</taxon>
        <taxon>Paramecium</taxon>
    </lineage>
</organism>
<protein>
    <submittedName>
        <fullName evidence="1">Uncharacterized protein</fullName>
    </submittedName>
</protein>
<reference evidence="1" key="1">
    <citation type="submission" date="2021-01" db="EMBL/GenBank/DDBJ databases">
        <authorList>
            <consortium name="Genoscope - CEA"/>
            <person name="William W."/>
        </authorList>
    </citation>
    <scope>NUCLEOTIDE SEQUENCE</scope>
</reference>
<dbReference type="AlphaFoldDB" id="A0A8S1T9J3"/>